<dbReference type="Proteomes" id="UP001642483">
    <property type="component" value="Unassembled WGS sequence"/>
</dbReference>
<dbReference type="EMBL" id="CAWYQH010000057">
    <property type="protein sequence ID" value="CAK8678828.1"/>
    <property type="molecule type" value="Genomic_DNA"/>
</dbReference>
<dbReference type="SUPFAM" id="SSF47923">
    <property type="entry name" value="Ypt/Rab-GAP domain of gyp1p"/>
    <property type="match status" value="1"/>
</dbReference>
<evidence type="ECO:0000259" key="4">
    <source>
        <dbReference type="Pfam" id="PF23440"/>
    </source>
</evidence>
<dbReference type="PANTHER" id="PTHR13465">
    <property type="entry name" value="UPF0183 PROTEIN"/>
    <property type="match status" value="1"/>
</dbReference>
<accession>A0ABP0FLB6</accession>
<feature type="domain" description="BROMI middle region" evidence="2">
    <location>
        <begin position="172"/>
        <end position="840"/>
    </location>
</feature>
<dbReference type="Pfam" id="PF23431">
    <property type="entry name" value="BROMI_N"/>
    <property type="match status" value="1"/>
</dbReference>
<organism evidence="5 6">
    <name type="scientific">Clavelina lepadiformis</name>
    <name type="common">Light-bulb sea squirt</name>
    <name type="synonym">Ascidia lepadiformis</name>
    <dbReference type="NCBI Taxonomy" id="159417"/>
    <lineage>
        <taxon>Eukaryota</taxon>
        <taxon>Metazoa</taxon>
        <taxon>Chordata</taxon>
        <taxon>Tunicata</taxon>
        <taxon>Ascidiacea</taxon>
        <taxon>Aplousobranchia</taxon>
        <taxon>Clavelinidae</taxon>
        <taxon>Clavelina</taxon>
    </lineage>
</organism>
<feature type="domain" description="BROMI N-terminal" evidence="3">
    <location>
        <begin position="12"/>
        <end position="131"/>
    </location>
</feature>
<dbReference type="InterPro" id="IPR039156">
    <property type="entry name" value="PHAF1/BROMI"/>
</dbReference>
<dbReference type="InterPro" id="IPR035969">
    <property type="entry name" value="Rab-GAP_TBC_sf"/>
</dbReference>
<dbReference type="Pfam" id="PF14961">
    <property type="entry name" value="BROMI"/>
    <property type="match status" value="1"/>
</dbReference>
<feature type="region of interest" description="Disordered" evidence="1">
    <location>
        <begin position="641"/>
        <end position="664"/>
    </location>
</feature>
<dbReference type="Gene3D" id="1.10.472.80">
    <property type="entry name" value="Ypt/Rab-GAP domain of gyp1p, domain 3"/>
    <property type="match status" value="1"/>
</dbReference>
<name>A0ABP0FLB6_CLALP</name>
<dbReference type="InterPro" id="IPR055392">
    <property type="entry name" value="BROMI_C"/>
</dbReference>
<evidence type="ECO:0000259" key="3">
    <source>
        <dbReference type="Pfam" id="PF23431"/>
    </source>
</evidence>
<protein>
    <recommendedName>
        <fullName evidence="7">Protein broad-minded</fullName>
    </recommendedName>
</protein>
<evidence type="ECO:0000256" key="1">
    <source>
        <dbReference type="SAM" id="MobiDB-lite"/>
    </source>
</evidence>
<evidence type="ECO:0000259" key="2">
    <source>
        <dbReference type="Pfam" id="PF14961"/>
    </source>
</evidence>
<proteinExistence type="predicted"/>
<dbReference type="InterPro" id="IPR032735">
    <property type="entry name" value="BROMI_M"/>
</dbReference>
<dbReference type="PANTHER" id="PTHR13465:SF3">
    <property type="entry name" value="PROTEIN BROAD-MINDED"/>
    <property type="match status" value="1"/>
</dbReference>
<evidence type="ECO:0000313" key="6">
    <source>
        <dbReference type="Proteomes" id="UP001642483"/>
    </source>
</evidence>
<sequence length="1300" mass="147078">MTATEEEILAGLHQLLKNVEPSIKSSPDAVDVAEDTILHLEETDENFHKYDLVKHIRQCLEKELGSLVDEEIEKMSISGGTHSVTHQETLVQAVTKKTTDSQIFSDLSQDLHAVTSSAVSTLLKSVEEEQNSTLSDEDTESQISKRMKSVFSEGASSFGSSFNQGMFFMSQEQFHCIAEELDSRQPLNIRREALIRLCQVPPSDVMASESWAQLRVSLIDALADSDAYISHTALSFHAKMFAVSNSHIMRSTYTCLAEHLLRRFKSTSHLPLLSEPLDITEPFVVQTLKRVRLANEFQREVPLIWVRYPENFLEVVIDSTLSLLTGHMKTAGKDSTRERVSVLHFLSLVDTKAHWFRRWLHSNYSRATVIKRIEEKYRLLVVESVQQCLLFCQDCVGRNHTLPRHSTDKVERRTTYMPNEVRYAYFCHSLSLIAQILHYSGGRNLFPLTISSKTLSIQHLLVSWIKLLNYAKYKPKPGHKIYESAALVGKALCSLCMSNAFVKSCISSEVISALLQPIKSWLGDSNPRASEMTMLHTSEILAALASTCSGRKLFMETKEKDKKQSAAHTIAEFAQKALSGKLPYDPQSSGRAVPSYQVVCAYVFICRQIYSTCEGLLLLDKYQLHSNIALAWRQAYDRRNDNQRPGDEMDSVDCDAQSSPTQASSQNLHVWKENLLDNLLNFAATPKGLLLLQQTGAIDECVKYMHSRYTKKLQVSKCEKFGYGVMVTQVAATAPGIAALRKAGYLRSIVGELWVTLEHATDEIRMTAPRPNPLYPIDRSCHKSFTGLVNVLSSYAAVHEIFAGQALPNKASYPWRLTPQSPLDLVDRLVVINSNAKLHALFNCEQSLAFGLRLMSIMACSLDSWLLLETQYNIQQTLMELQKNNSTYEGELIIDQLSIERNHLLVRALTIGGEGERKLPPTMLQASLSTNNVREKNLYVWPLFHHLPIPREYTPTTPAPSSMKKDSPLSRFLMKTKSVDKNRQWLEQLQSTFVKLMTTQPGAFRGGIIPEVLEKVIHAQERMPEKRIFKRKTTLSKTSKESSNFAASPVVTAGVKMSVWYGKHVNALKANMETAVNNLTSVIKSCTQLLNQQQVYSTTLKLISKPYPCHDWFASSVFLIMSGNKDRTSSFLTKLSEYFVSGYVWPARLHASIHLPEALRMSGIPAIYACTGHNVELIVQAELSSVYSAFRMSGYTPSQIVQHWLSQCFWNYMTWPQIVHYISTVIIMGADYQVYLCVSVLKHLRQKILVHRQCQDLQVFLKENALEGFVVAEWLPQMVQLERKYRSVVLSDMRNMVHHG</sequence>
<keyword evidence="6" id="KW-1185">Reference proteome</keyword>
<evidence type="ECO:0000313" key="5">
    <source>
        <dbReference type="EMBL" id="CAK8678828.1"/>
    </source>
</evidence>
<dbReference type="InterPro" id="IPR055391">
    <property type="entry name" value="BROMI_N"/>
</dbReference>
<reference evidence="5 6" key="1">
    <citation type="submission" date="2024-02" db="EMBL/GenBank/DDBJ databases">
        <authorList>
            <person name="Daric V."/>
            <person name="Darras S."/>
        </authorList>
    </citation>
    <scope>NUCLEOTIDE SEQUENCE [LARGE SCALE GENOMIC DNA]</scope>
</reference>
<evidence type="ECO:0008006" key="7">
    <source>
        <dbReference type="Google" id="ProtNLM"/>
    </source>
</evidence>
<feature type="domain" description="BROMI C-terminal Rab TBC-like" evidence="4">
    <location>
        <begin position="858"/>
        <end position="1295"/>
    </location>
</feature>
<gene>
    <name evidence="5" type="ORF">CVLEPA_LOCUS9103</name>
</gene>
<dbReference type="Pfam" id="PF23440">
    <property type="entry name" value="BROMI_C"/>
    <property type="match status" value="1"/>
</dbReference>
<comment type="caution">
    <text evidence="5">The sequence shown here is derived from an EMBL/GenBank/DDBJ whole genome shotgun (WGS) entry which is preliminary data.</text>
</comment>